<keyword evidence="2" id="KW-0808">Transferase</keyword>
<proteinExistence type="predicted"/>
<dbReference type="AlphaFoldDB" id="A0A420W0X1"/>
<dbReference type="GO" id="GO:0008168">
    <property type="term" value="F:methyltransferase activity"/>
    <property type="evidence" value="ECO:0007669"/>
    <property type="project" value="UniProtKB-KW"/>
</dbReference>
<dbReference type="Pfam" id="PF13847">
    <property type="entry name" value="Methyltransf_31"/>
    <property type="match status" value="1"/>
</dbReference>
<dbReference type="RefSeq" id="WP_121123366.1">
    <property type="nucleotide sequence ID" value="NZ_RBWS01000006.1"/>
</dbReference>
<protein>
    <submittedName>
        <fullName evidence="2">Class I SAM-dependent methyltransferase</fullName>
    </submittedName>
</protein>
<keyword evidence="3" id="KW-1185">Reference proteome</keyword>
<dbReference type="GO" id="GO:0032259">
    <property type="term" value="P:methylation"/>
    <property type="evidence" value="ECO:0007669"/>
    <property type="project" value="UniProtKB-KW"/>
</dbReference>
<accession>A0A420W0X1</accession>
<name>A0A420W0X1_9SPHI</name>
<comment type="caution">
    <text evidence="2">The sequence shown here is derived from an EMBL/GenBank/DDBJ whole genome shotgun (WGS) entry which is preliminary data.</text>
</comment>
<organism evidence="2 3">
    <name type="scientific">Sphingobacterium puteale</name>
    <dbReference type="NCBI Taxonomy" id="2420510"/>
    <lineage>
        <taxon>Bacteria</taxon>
        <taxon>Pseudomonadati</taxon>
        <taxon>Bacteroidota</taxon>
        <taxon>Sphingobacteriia</taxon>
        <taxon>Sphingobacteriales</taxon>
        <taxon>Sphingobacteriaceae</taxon>
        <taxon>Sphingobacterium</taxon>
    </lineage>
</organism>
<dbReference type="OrthoDB" id="9789123at2"/>
<evidence type="ECO:0000313" key="3">
    <source>
        <dbReference type="Proteomes" id="UP000282423"/>
    </source>
</evidence>
<dbReference type="CDD" id="cd02440">
    <property type="entry name" value="AdoMet_MTases"/>
    <property type="match status" value="1"/>
</dbReference>
<evidence type="ECO:0000313" key="2">
    <source>
        <dbReference type="EMBL" id="RKO72213.1"/>
    </source>
</evidence>
<dbReference type="EMBL" id="RBWS01000006">
    <property type="protein sequence ID" value="RKO72213.1"/>
    <property type="molecule type" value="Genomic_DNA"/>
</dbReference>
<dbReference type="SUPFAM" id="SSF53335">
    <property type="entry name" value="S-adenosyl-L-methionine-dependent methyltransferases"/>
    <property type="match status" value="1"/>
</dbReference>
<reference evidence="2 3" key="1">
    <citation type="submission" date="2018-10" db="EMBL/GenBank/DDBJ databases">
        <title>Sphingobacterium sp. M05W1-28.</title>
        <authorList>
            <person name="Cai H."/>
        </authorList>
    </citation>
    <scope>NUCLEOTIDE SEQUENCE [LARGE SCALE GENOMIC DNA]</scope>
    <source>
        <strain evidence="2 3">M05W1-28</strain>
    </source>
</reference>
<sequence>MDKYTKLLQSFSQFSAQSVPQHWADLGCGSGVFTEALANMLPSQSSIIGIDKTLYTLNEKMGNQINVIFKKADFVSDDLPITTLDGILMANTLHFVKDKGNLITKLEKYFASTPRFIIVEYEQSIANRWVPNPIAFLELKRLFIKLGYNNITKMAELKSAYGGMMYACFCEKTPF</sequence>
<dbReference type="InterPro" id="IPR025714">
    <property type="entry name" value="Methyltranfer_dom"/>
</dbReference>
<dbReference type="InterPro" id="IPR029063">
    <property type="entry name" value="SAM-dependent_MTases_sf"/>
</dbReference>
<keyword evidence="2" id="KW-0489">Methyltransferase</keyword>
<dbReference type="Gene3D" id="3.40.50.150">
    <property type="entry name" value="Vaccinia Virus protein VP39"/>
    <property type="match status" value="1"/>
</dbReference>
<evidence type="ECO:0000259" key="1">
    <source>
        <dbReference type="Pfam" id="PF13847"/>
    </source>
</evidence>
<gene>
    <name evidence="2" type="ORF">D7322_08980</name>
</gene>
<dbReference type="Proteomes" id="UP000282423">
    <property type="component" value="Unassembled WGS sequence"/>
</dbReference>
<feature type="domain" description="Methyltransferase" evidence="1">
    <location>
        <begin position="25"/>
        <end position="122"/>
    </location>
</feature>